<keyword evidence="3" id="KW-1185">Reference proteome</keyword>
<keyword evidence="1" id="KW-0472">Membrane</keyword>
<gene>
    <name evidence="2" type="ORF">VTL71DRAFT_7684</name>
</gene>
<evidence type="ECO:0000313" key="3">
    <source>
        <dbReference type="Proteomes" id="UP001595075"/>
    </source>
</evidence>
<feature type="transmembrane region" description="Helical" evidence="1">
    <location>
        <begin position="139"/>
        <end position="159"/>
    </location>
</feature>
<keyword evidence="1" id="KW-0812">Transmembrane</keyword>
<proteinExistence type="predicted"/>
<feature type="transmembrane region" description="Helical" evidence="1">
    <location>
        <begin position="68"/>
        <end position="89"/>
    </location>
</feature>
<keyword evidence="1" id="KW-1133">Transmembrane helix</keyword>
<protein>
    <submittedName>
        <fullName evidence="2">Uncharacterized protein</fullName>
    </submittedName>
</protein>
<comment type="caution">
    <text evidence="2">The sequence shown here is derived from an EMBL/GenBank/DDBJ whole genome shotgun (WGS) entry which is preliminary data.</text>
</comment>
<feature type="transmembrane region" description="Helical" evidence="1">
    <location>
        <begin position="224"/>
        <end position="246"/>
    </location>
</feature>
<evidence type="ECO:0000256" key="1">
    <source>
        <dbReference type="SAM" id="Phobius"/>
    </source>
</evidence>
<accession>A0ABR4BWB4</accession>
<reference evidence="2 3" key="1">
    <citation type="journal article" date="2024" name="Commun. Biol.">
        <title>Comparative genomic analysis of thermophilic fungi reveals convergent evolutionary adaptations and gene losses.</title>
        <authorList>
            <person name="Steindorff A.S."/>
            <person name="Aguilar-Pontes M.V."/>
            <person name="Robinson A.J."/>
            <person name="Andreopoulos B."/>
            <person name="LaButti K."/>
            <person name="Kuo A."/>
            <person name="Mondo S."/>
            <person name="Riley R."/>
            <person name="Otillar R."/>
            <person name="Haridas S."/>
            <person name="Lipzen A."/>
            <person name="Grimwood J."/>
            <person name="Schmutz J."/>
            <person name="Clum A."/>
            <person name="Reid I.D."/>
            <person name="Moisan M.C."/>
            <person name="Butler G."/>
            <person name="Nguyen T.T.M."/>
            <person name="Dewar K."/>
            <person name="Conant G."/>
            <person name="Drula E."/>
            <person name="Henrissat B."/>
            <person name="Hansel C."/>
            <person name="Singer S."/>
            <person name="Hutchinson M.I."/>
            <person name="de Vries R.P."/>
            <person name="Natvig D.O."/>
            <person name="Powell A.J."/>
            <person name="Tsang A."/>
            <person name="Grigoriev I.V."/>
        </authorList>
    </citation>
    <scope>NUCLEOTIDE SEQUENCE [LARGE SCALE GENOMIC DNA]</scope>
    <source>
        <strain evidence="2 3">CBS 494.80</strain>
    </source>
</reference>
<sequence length="423" mass="47907">MGSIIIPRFGTAMNSSITGLSAWKPESYNVPWQTIFWTLVPLAISSMSQPGGRICGLPSRYRTYLRCSPILCATDTLSVFVSLTILYFYQKRTFIDAIAMTLQERLNDDFQDSTERDSLEEMHELEGVQSLENMTWLRWLWFILGTLPPAIKLLAMSGIPWEQAWGLMFLTSWTITEGLMIFASMNQSFFTISDNGRISWPGHEQAIQSPGYIPLRNILVKLNIGLATVALTVHTVLLNGALRVVYRTWRLSLTLQATTRSLPGWQYSTTVSASYVSVISITVVPYVIFSLFIFRRLRLRMSSIYVLPLFTTYLMLVSASLNIITYGNYFTSSRSAEYVYIWSTVSMLVVLQIIQYFGRRFRSLGHNLLITYEDGLESGAKVDVVACFSLVFFLVTVVPSLLWYGFIYEPAGTSNPSWTGVFG</sequence>
<name>A0ABR4BWB4_9HELO</name>
<feature type="transmembrane region" description="Helical" evidence="1">
    <location>
        <begin position="339"/>
        <end position="358"/>
    </location>
</feature>
<feature type="transmembrane region" description="Helical" evidence="1">
    <location>
        <begin position="273"/>
        <end position="294"/>
    </location>
</feature>
<dbReference type="EMBL" id="JAZHXI010000019">
    <property type="protein sequence ID" value="KAL2061411.1"/>
    <property type="molecule type" value="Genomic_DNA"/>
</dbReference>
<organism evidence="2 3">
    <name type="scientific">Oculimacula yallundae</name>
    <dbReference type="NCBI Taxonomy" id="86028"/>
    <lineage>
        <taxon>Eukaryota</taxon>
        <taxon>Fungi</taxon>
        <taxon>Dikarya</taxon>
        <taxon>Ascomycota</taxon>
        <taxon>Pezizomycotina</taxon>
        <taxon>Leotiomycetes</taxon>
        <taxon>Helotiales</taxon>
        <taxon>Ploettnerulaceae</taxon>
        <taxon>Oculimacula</taxon>
    </lineage>
</organism>
<evidence type="ECO:0000313" key="2">
    <source>
        <dbReference type="EMBL" id="KAL2061411.1"/>
    </source>
</evidence>
<dbReference type="Proteomes" id="UP001595075">
    <property type="component" value="Unassembled WGS sequence"/>
</dbReference>
<feature type="transmembrane region" description="Helical" evidence="1">
    <location>
        <begin position="384"/>
        <end position="406"/>
    </location>
</feature>
<feature type="transmembrane region" description="Helical" evidence="1">
    <location>
        <begin position="306"/>
        <end position="327"/>
    </location>
</feature>